<proteinExistence type="predicted"/>
<evidence type="ECO:0000313" key="3">
    <source>
        <dbReference type="Proteomes" id="UP000605970"/>
    </source>
</evidence>
<dbReference type="Proteomes" id="UP000605970">
    <property type="component" value="Unassembled WGS sequence"/>
</dbReference>
<keyword evidence="1" id="KW-0812">Transmembrane</keyword>
<evidence type="ECO:0000256" key="1">
    <source>
        <dbReference type="SAM" id="Phobius"/>
    </source>
</evidence>
<sequence>MKGKTKLFLINFVFFALFLTLFFDKNEAFNEDNLVEKIQNNLIYAAFPAEPRARYVFNKERNSFKGWRIYQLKNIAELDQGDDKTPRGSTQSNDVLQIEEYLNINKLNKYRPMTDEESVKYPPLGSRQVKHMKNVFKKAVKNLKRKVDFFSGKNFNHFVCNAEQVRGALEKFENDGDLNVDLDTLSFGDSFSPERRYQMFRGRSRHFPNICQCFTPSNFERGETSQQSFEPGNESDCKKLIQLVLDCKIFIKNLHYRGKEGTLIDILSFMKVEELTSLKLIYELSDIQSKKLDEAINSRIYREHLRNEQNNGNKHAIVQGAGPVGLYAAYKLFNGKNLF</sequence>
<gene>
    <name evidence="2" type="ORF">Mgra_00006497</name>
</gene>
<keyword evidence="1" id="KW-0472">Membrane</keyword>
<feature type="transmembrane region" description="Helical" evidence="1">
    <location>
        <begin position="7"/>
        <end position="23"/>
    </location>
</feature>
<dbReference type="EMBL" id="JABEBT010000064">
    <property type="protein sequence ID" value="KAF7634079.1"/>
    <property type="molecule type" value="Genomic_DNA"/>
</dbReference>
<keyword evidence="3" id="KW-1185">Reference proteome</keyword>
<accession>A0A8S9ZL44</accession>
<name>A0A8S9ZL44_9BILA</name>
<comment type="caution">
    <text evidence="2">The sequence shown here is derived from an EMBL/GenBank/DDBJ whole genome shotgun (WGS) entry which is preliminary data.</text>
</comment>
<evidence type="ECO:0000313" key="2">
    <source>
        <dbReference type="EMBL" id="KAF7634079.1"/>
    </source>
</evidence>
<dbReference type="AlphaFoldDB" id="A0A8S9ZL44"/>
<keyword evidence="1" id="KW-1133">Transmembrane helix</keyword>
<protein>
    <submittedName>
        <fullName evidence="2">Uncharacterized protein</fullName>
    </submittedName>
</protein>
<organism evidence="2 3">
    <name type="scientific">Meloidogyne graminicola</name>
    <dbReference type="NCBI Taxonomy" id="189291"/>
    <lineage>
        <taxon>Eukaryota</taxon>
        <taxon>Metazoa</taxon>
        <taxon>Ecdysozoa</taxon>
        <taxon>Nematoda</taxon>
        <taxon>Chromadorea</taxon>
        <taxon>Rhabditida</taxon>
        <taxon>Tylenchina</taxon>
        <taxon>Tylenchomorpha</taxon>
        <taxon>Tylenchoidea</taxon>
        <taxon>Meloidogynidae</taxon>
        <taxon>Meloidogyninae</taxon>
        <taxon>Meloidogyne</taxon>
    </lineage>
</organism>
<reference evidence="2" key="1">
    <citation type="journal article" date="2020" name="Ecol. Evol.">
        <title>Genome structure and content of the rice root-knot nematode (Meloidogyne graminicola).</title>
        <authorList>
            <person name="Phan N.T."/>
            <person name="Danchin E.G.J."/>
            <person name="Klopp C."/>
            <person name="Perfus-Barbeoch L."/>
            <person name="Kozlowski D.K."/>
            <person name="Koutsovoulos G.D."/>
            <person name="Lopez-Roques C."/>
            <person name="Bouchez O."/>
            <person name="Zahm M."/>
            <person name="Besnard G."/>
            <person name="Bellafiore S."/>
        </authorList>
    </citation>
    <scope>NUCLEOTIDE SEQUENCE</scope>
    <source>
        <strain evidence="2">VN-18</strain>
    </source>
</reference>